<protein>
    <recommendedName>
        <fullName evidence="7">UPF0056 membrane protein</fullName>
    </recommendedName>
</protein>
<dbReference type="NCBIfam" id="TIGR00427">
    <property type="entry name" value="NAAT family transporter"/>
    <property type="match status" value="1"/>
</dbReference>
<dbReference type="EMBL" id="LT719092">
    <property type="protein sequence ID" value="SJK84300.1"/>
    <property type="molecule type" value="Genomic_DNA"/>
</dbReference>
<feature type="transmembrane region" description="Helical" evidence="7">
    <location>
        <begin position="109"/>
        <end position="132"/>
    </location>
</feature>
<dbReference type="OrthoDB" id="10856at2157"/>
<dbReference type="KEGG" id="cdiv:CPM_0416"/>
<dbReference type="Proteomes" id="UP000195607">
    <property type="component" value="Chromosome I"/>
</dbReference>
<keyword evidence="4 7" id="KW-0812">Transmembrane</keyword>
<evidence type="ECO:0000256" key="5">
    <source>
        <dbReference type="ARBA" id="ARBA00022989"/>
    </source>
</evidence>
<keyword evidence="10" id="KW-1185">Reference proteome</keyword>
<dbReference type="PANTHER" id="PTHR33508:SF1">
    <property type="entry name" value="UPF0056 MEMBRANE PROTEIN YHCE"/>
    <property type="match status" value="1"/>
</dbReference>
<evidence type="ECO:0000313" key="10">
    <source>
        <dbReference type="Proteomes" id="UP000187822"/>
    </source>
</evidence>
<evidence type="ECO:0000256" key="6">
    <source>
        <dbReference type="ARBA" id="ARBA00023136"/>
    </source>
</evidence>
<dbReference type="InterPro" id="IPR002771">
    <property type="entry name" value="Multi_antbiot-R_MarC"/>
</dbReference>
<proteinExistence type="inferred from homology"/>
<name>A0A1N5T3S3_9ARCH</name>
<feature type="transmembrane region" description="Helical" evidence="7">
    <location>
        <begin position="178"/>
        <end position="199"/>
    </location>
</feature>
<dbReference type="Proteomes" id="UP000187822">
    <property type="component" value="Chromosome I"/>
</dbReference>
<sequence>MSLGATFIDVFFPLFIVVDPFGTMALFLTMTSDYSEIEKRTAAKDAFIYGSLILVFFTVAGYYVLSLMGISINAIEIAGGIILLIMGIEMVREGDRPKSTGKTFKNPDLGIVPFATPLLAGPGAISLVIILARKSYISMGYTIISVIIIFVVVLILFSFATPISKALGDKSMKAITRIFGLFVAAFAIQFMLTAAAALIG</sequence>
<organism evidence="8 11">
    <name type="scientific">Cuniculiplasma divulgatum</name>
    <dbReference type="NCBI Taxonomy" id="1673428"/>
    <lineage>
        <taxon>Archaea</taxon>
        <taxon>Methanobacteriati</taxon>
        <taxon>Thermoplasmatota</taxon>
        <taxon>Thermoplasmata</taxon>
        <taxon>Thermoplasmatales</taxon>
        <taxon>Cuniculiplasmataceae</taxon>
        <taxon>Cuniculiplasma</taxon>
    </lineage>
</organism>
<evidence type="ECO:0000256" key="2">
    <source>
        <dbReference type="ARBA" id="ARBA00009784"/>
    </source>
</evidence>
<dbReference type="RefSeq" id="WP_021789090.1">
    <property type="nucleotide sequence ID" value="NZ_LT671858.1"/>
</dbReference>
<reference evidence="9" key="2">
    <citation type="submission" date="2016-06" db="EMBL/GenBank/DDBJ databases">
        <authorList>
            <person name="Olsen C.W."/>
            <person name="Carey S."/>
            <person name="Hinshaw L."/>
            <person name="Karasin A.I."/>
        </authorList>
    </citation>
    <scope>NUCLEOTIDE SEQUENCE [LARGE SCALE GENOMIC DNA]</scope>
    <source>
        <strain evidence="9">PM4</strain>
    </source>
</reference>
<evidence type="ECO:0000256" key="4">
    <source>
        <dbReference type="ARBA" id="ARBA00022692"/>
    </source>
</evidence>
<keyword evidence="5 7" id="KW-1133">Transmembrane helix</keyword>
<feature type="transmembrane region" description="Helical" evidence="7">
    <location>
        <begin position="138"/>
        <end position="157"/>
    </location>
</feature>
<keyword evidence="3" id="KW-1003">Cell membrane</keyword>
<evidence type="ECO:0000313" key="9">
    <source>
        <dbReference type="EMBL" id="SJK84300.1"/>
    </source>
</evidence>
<dbReference type="Pfam" id="PF01914">
    <property type="entry name" value="MarC"/>
    <property type="match status" value="1"/>
</dbReference>
<feature type="transmembrane region" description="Helical" evidence="7">
    <location>
        <begin position="12"/>
        <end position="34"/>
    </location>
</feature>
<dbReference type="PANTHER" id="PTHR33508">
    <property type="entry name" value="UPF0056 MEMBRANE PROTEIN YHCE"/>
    <property type="match status" value="1"/>
</dbReference>
<reference evidence="10" key="3">
    <citation type="submission" date="2016-06" db="EMBL/GenBank/DDBJ databases">
        <authorList>
            <person name="Toshchakov V.S."/>
        </authorList>
    </citation>
    <scope>NUCLEOTIDE SEQUENCE [LARGE SCALE GENOMIC DNA]</scope>
    <source>
        <strain>PM4 (JCM 30641</strain>
        <strain evidence="10">\VKM B-2940)</strain>
    </source>
</reference>
<dbReference type="EMBL" id="LT671858">
    <property type="protein sequence ID" value="SIM42698.1"/>
    <property type="molecule type" value="Genomic_DNA"/>
</dbReference>
<comment type="subcellular location">
    <subcellularLocation>
        <location evidence="1 7">Cell membrane</location>
        <topology evidence="1 7">Multi-pass membrane protein</topology>
    </subcellularLocation>
</comment>
<evidence type="ECO:0000256" key="1">
    <source>
        <dbReference type="ARBA" id="ARBA00004651"/>
    </source>
</evidence>
<feature type="transmembrane region" description="Helical" evidence="7">
    <location>
        <begin position="46"/>
        <end position="64"/>
    </location>
</feature>
<dbReference type="GeneID" id="41587746"/>
<evidence type="ECO:0000256" key="3">
    <source>
        <dbReference type="ARBA" id="ARBA00022475"/>
    </source>
</evidence>
<feature type="transmembrane region" description="Helical" evidence="7">
    <location>
        <begin position="70"/>
        <end position="88"/>
    </location>
</feature>
<accession>A0A1N5T3S3</accession>
<dbReference type="AlphaFoldDB" id="A0A1N5T3S3"/>
<evidence type="ECO:0000313" key="8">
    <source>
        <dbReference type="EMBL" id="SIM42698.1"/>
    </source>
</evidence>
<gene>
    <name evidence="9" type="ORF">CPM_0416</name>
    <name evidence="8" type="ORF">CSP5_0444</name>
</gene>
<comment type="similarity">
    <text evidence="2 7">Belongs to the UPF0056 (MarC) family.</text>
</comment>
<keyword evidence="6 7" id="KW-0472">Membrane</keyword>
<dbReference type="GO" id="GO:0005886">
    <property type="term" value="C:plasma membrane"/>
    <property type="evidence" value="ECO:0007669"/>
    <property type="project" value="UniProtKB-SubCell"/>
</dbReference>
<evidence type="ECO:0000313" key="11">
    <source>
        <dbReference type="Proteomes" id="UP000195607"/>
    </source>
</evidence>
<reference evidence="8 11" key="1">
    <citation type="submission" date="2016-04" db="EMBL/GenBank/DDBJ databases">
        <authorList>
            <person name="Evans L.H."/>
            <person name="Alamgir A."/>
            <person name="Owens N."/>
            <person name="Weber N.D."/>
            <person name="Virtaneva K."/>
            <person name="Barbian K."/>
            <person name="Babar A."/>
            <person name="Rosenke K."/>
        </authorList>
    </citation>
    <scope>NUCLEOTIDE SEQUENCE [LARGE SCALE GENOMIC DNA]</scope>
    <source>
        <strain evidence="8">S5</strain>
        <strain evidence="11">S5(T) (JCM 30642 \VKM B-2941)</strain>
    </source>
</reference>
<evidence type="ECO:0000256" key="7">
    <source>
        <dbReference type="RuleBase" id="RU362048"/>
    </source>
</evidence>